<accession>A0A816F9J8</accession>
<sequence>VELPDKKYATARVYHVPWQNDTHGKADQVDVHAKLSGNPNEDLGHF</sequence>
<reference evidence="2" key="1">
    <citation type="submission" date="2021-02" db="EMBL/GenBank/DDBJ databases">
        <authorList>
            <person name="Nowell W R."/>
        </authorList>
    </citation>
    <scope>NUCLEOTIDE SEQUENCE</scope>
</reference>
<feature type="non-terminal residue" evidence="2">
    <location>
        <position position="1"/>
    </location>
</feature>
<dbReference type="EMBL" id="CAJNOL010012394">
    <property type="protein sequence ID" value="CAF1659670.1"/>
    <property type="molecule type" value="Genomic_DNA"/>
</dbReference>
<name>A0A816F9J8_9BILA</name>
<keyword evidence="3" id="KW-1185">Reference proteome</keyword>
<protein>
    <submittedName>
        <fullName evidence="2">Uncharacterized protein</fullName>
    </submittedName>
</protein>
<dbReference type="AlphaFoldDB" id="A0A816F9J8"/>
<comment type="caution">
    <text evidence="2">The sequence shown here is derived from an EMBL/GenBank/DDBJ whole genome shotgun (WGS) entry which is preliminary data.</text>
</comment>
<evidence type="ECO:0000313" key="1">
    <source>
        <dbReference type="EMBL" id="CAF1514403.1"/>
    </source>
</evidence>
<evidence type="ECO:0000313" key="2">
    <source>
        <dbReference type="EMBL" id="CAF1659670.1"/>
    </source>
</evidence>
<dbReference type="Proteomes" id="UP000663870">
    <property type="component" value="Unassembled WGS sequence"/>
</dbReference>
<organism evidence="2 3">
    <name type="scientific">Rotaria sordida</name>
    <dbReference type="NCBI Taxonomy" id="392033"/>
    <lineage>
        <taxon>Eukaryota</taxon>
        <taxon>Metazoa</taxon>
        <taxon>Spiralia</taxon>
        <taxon>Gnathifera</taxon>
        <taxon>Rotifera</taxon>
        <taxon>Eurotatoria</taxon>
        <taxon>Bdelloidea</taxon>
        <taxon>Philodinida</taxon>
        <taxon>Philodinidae</taxon>
        <taxon>Rotaria</taxon>
    </lineage>
</organism>
<gene>
    <name evidence="2" type="ORF">JXQ802_LOCUS55853</name>
    <name evidence="1" type="ORF">PYM288_LOCUS39308</name>
</gene>
<dbReference type="Proteomes" id="UP000663854">
    <property type="component" value="Unassembled WGS sequence"/>
</dbReference>
<evidence type="ECO:0000313" key="3">
    <source>
        <dbReference type="Proteomes" id="UP000663870"/>
    </source>
</evidence>
<dbReference type="EMBL" id="CAJNOH010010564">
    <property type="protein sequence ID" value="CAF1514403.1"/>
    <property type="molecule type" value="Genomic_DNA"/>
</dbReference>
<proteinExistence type="predicted"/>